<dbReference type="AlphaFoldDB" id="E0UMR1"/>
<dbReference type="Pfam" id="PF08401">
    <property type="entry name" value="ArdcN"/>
    <property type="match status" value="1"/>
</dbReference>
<gene>
    <name evidence="3" type="ordered locus">Cyan7822_6458</name>
</gene>
<dbReference type="EMBL" id="CP002200">
    <property type="protein sequence ID" value="ADN18241.1"/>
    <property type="molecule type" value="Genomic_DNA"/>
</dbReference>
<evidence type="ECO:0000313" key="3">
    <source>
        <dbReference type="EMBL" id="ADN18241.1"/>
    </source>
</evidence>
<dbReference type="Proteomes" id="UP000008206">
    <property type="component" value="Plasmid Cy782202"/>
</dbReference>
<proteinExistence type="predicted"/>
<geneLocation type="plasmid" evidence="3 4">
    <name>Cy782202</name>
</geneLocation>
<feature type="domain" description="IrrE N-terminal-like" evidence="1">
    <location>
        <begin position="161"/>
        <end position="220"/>
    </location>
</feature>
<dbReference type="RefSeq" id="WP_013334987.1">
    <property type="nucleotide sequence ID" value="NC_014534.1"/>
</dbReference>
<dbReference type="Pfam" id="PF06114">
    <property type="entry name" value="Peptidase_M78"/>
    <property type="match status" value="1"/>
</dbReference>
<dbReference type="KEGG" id="cyj:Cyan7822_6458"/>
<feature type="domain" description="N-terminal" evidence="2">
    <location>
        <begin position="8"/>
        <end position="93"/>
    </location>
</feature>
<keyword evidence="4" id="KW-1185">Reference proteome</keyword>
<name>E0UMR1_GLOV7</name>
<dbReference type="OrthoDB" id="9803716at2"/>
<dbReference type="InterPro" id="IPR013610">
    <property type="entry name" value="ArdC_N"/>
</dbReference>
<accession>E0UMR1</accession>
<evidence type="ECO:0000259" key="1">
    <source>
        <dbReference type="Pfam" id="PF06114"/>
    </source>
</evidence>
<organism evidence="3 4">
    <name type="scientific">Gloeothece verrucosa (strain PCC 7822)</name>
    <name type="common">Cyanothece sp. (strain PCC 7822)</name>
    <dbReference type="NCBI Taxonomy" id="497965"/>
    <lineage>
        <taxon>Bacteria</taxon>
        <taxon>Bacillati</taxon>
        <taxon>Cyanobacteriota</taxon>
        <taxon>Cyanophyceae</taxon>
        <taxon>Oscillatoriophycideae</taxon>
        <taxon>Chroococcales</taxon>
        <taxon>Aphanothecaceae</taxon>
        <taxon>Gloeothece</taxon>
        <taxon>Gloeothece verrucosa</taxon>
    </lineage>
</organism>
<protein>
    <submittedName>
        <fullName evidence="3">Uncharacterized protein</fullName>
    </submittedName>
</protein>
<sequence length="278" mass="31218">MEKTKDALEKLEAGISELLTSNNWQQYLKKQSQFHRYSFNNTMLILLQCPHASRVAGYQQWQNLGRQVKKGEKGIKILAPLKRKVERETDNGNPEFKWILNGFKIVSVFDISQTEGDDLPQIVSSLTGDDQGLLNRLVAFSENNKVPVYFKGALGANGYCRYDRITGEPKEIVVDPLLPPLGKAKTLAHEIAHSILHKRGDYVEHTPTSTAELEAESVAFVILQHFGLDSSNYSFGYICSWQQEKDAIEQLKRSGASIQKAAQQVIDFLSIQSSYAVA</sequence>
<reference evidence="4" key="1">
    <citation type="journal article" date="2011" name="MBio">
        <title>Novel metabolic attributes of the genus Cyanothece, comprising a group of unicellular nitrogen-fixing Cyanobacteria.</title>
        <authorList>
            <person name="Bandyopadhyay A."/>
            <person name="Elvitigala T."/>
            <person name="Welsh E."/>
            <person name="Stockel J."/>
            <person name="Liberton M."/>
            <person name="Min H."/>
            <person name="Sherman L.A."/>
            <person name="Pakrasi H.B."/>
        </authorList>
    </citation>
    <scope>NUCLEOTIDE SEQUENCE [LARGE SCALE GENOMIC DNA]</scope>
    <source>
        <strain evidence="4">PCC 7822</strain>
        <plasmid evidence="4">Cy782202</plasmid>
    </source>
</reference>
<dbReference type="GO" id="GO:0003697">
    <property type="term" value="F:single-stranded DNA binding"/>
    <property type="evidence" value="ECO:0007669"/>
    <property type="project" value="InterPro"/>
</dbReference>
<evidence type="ECO:0000313" key="4">
    <source>
        <dbReference type="Proteomes" id="UP000008206"/>
    </source>
</evidence>
<dbReference type="InterPro" id="IPR010359">
    <property type="entry name" value="IrrE_HExxH"/>
</dbReference>
<keyword evidence="3" id="KW-0614">Plasmid</keyword>
<dbReference type="HOGENOM" id="CLU_012069_0_2_3"/>
<evidence type="ECO:0000259" key="2">
    <source>
        <dbReference type="Pfam" id="PF08401"/>
    </source>
</evidence>